<evidence type="ECO:0000256" key="3">
    <source>
        <dbReference type="ARBA" id="ARBA00023295"/>
    </source>
</evidence>
<sequence length="614" mass="71907">MDKGYVFHNSQHCNYRKPFGAVTINQEVILFLEVKGDQCKAFVEVIRFDGKTENISMKCCDNSYECNSKLFKAIIEVKNQVGLIKYYFRIEKNNSVLFYGNNDDLLGGIGRIYYENPKAYQITVYEDFNVPKWYKEGIIYQIFVDRFFNGNEDGKIINPKPNSFIYGNWYDDPMYIKDTNGNISRWDFFGGNLKGVRKKLKYLKDLGVSIIYMNPIFKAVSCHKYDIADYELIDEMFGTNEEFKLLCEEAKKLNIRIILDGVFSHTGADSKYFNKYGNYESLGAYESRCSPYFQWYRFFQYPDKYECWWGFDNQPNVEELTPSYIDFIIKNENSIIAKWIKLGASGWRLDVADELPDEFIMLIKERMKLVDNESVLIGEVWEDASNKISYSQPRKYFFGKELDSVTNYPLREIILSFVQGYIDSVTFAKKIMNLKENYPKENFFSCMNLLGNHDTERVLTRLNNRMELLKLAICMQMTLPGVPLVYYGDEAGSKGSKDPDNRKTFPWGKENIEVLKLYKTLINIRTENEIFTKGDFNININYDLPKEVLVYKRDYNKKEGIVLINSSNENKKVTIDISNGKYKDIINNNFEYFIGEQGLFLNLIPYACKILIEN</sequence>
<comment type="similarity">
    <text evidence="1">Belongs to the glycosyl hydrolase 13 family.</text>
</comment>
<dbReference type="Gene3D" id="3.20.20.80">
    <property type="entry name" value="Glycosidases"/>
    <property type="match status" value="1"/>
</dbReference>
<dbReference type="PANTHER" id="PTHR10357">
    <property type="entry name" value="ALPHA-AMYLASE FAMILY MEMBER"/>
    <property type="match status" value="1"/>
</dbReference>
<name>A0A6I1MIW3_9CLOT</name>
<dbReference type="PANTHER" id="PTHR10357:SF210">
    <property type="entry name" value="MALTODEXTRIN GLUCOSIDASE"/>
    <property type="match status" value="1"/>
</dbReference>
<dbReference type="SUPFAM" id="SSF51445">
    <property type="entry name" value="(Trans)glycosidases"/>
    <property type="match status" value="1"/>
</dbReference>
<evidence type="ECO:0000256" key="2">
    <source>
        <dbReference type="ARBA" id="ARBA00022801"/>
    </source>
</evidence>
<dbReference type="Proteomes" id="UP000430345">
    <property type="component" value="Unassembled WGS sequence"/>
</dbReference>
<evidence type="ECO:0000313" key="6">
    <source>
        <dbReference type="Proteomes" id="UP000430345"/>
    </source>
</evidence>
<dbReference type="InterPro" id="IPR013783">
    <property type="entry name" value="Ig-like_fold"/>
</dbReference>
<feature type="domain" description="Glycosyl hydrolase family 13 catalytic" evidence="4">
    <location>
        <begin position="141"/>
        <end position="525"/>
    </location>
</feature>
<evidence type="ECO:0000256" key="1">
    <source>
        <dbReference type="ARBA" id="ARBA00008061"/>
    </source>
</evidence>
<proteinExistence type="inferred from homology"/>
<dbReference type="CDD" id="cd11338">
    <property type="entry name" value="AmyAc_CMD"/>
    <property type="match status" value="1"/>
</dbReference>
<dbReference type="OrthoDB" id="9805159at2"/>
<organism evidence="5 6">
    <name type="scientific">Clostridium tarantellae</name>
    <dbReference type="NCBI Taxonomy" id="39493"/>
    <lineage>
        <taxon>Bacteria</taxon>
        <taxon>Bacillati</taxon>
        <taxon>Bacillota</taxon>
        <taxon>Clostridia</taxon>
        <taxon>Eubacteriales</taxon>
        <taxon>Clostridiaceae</taxon>
        <taxon>Clostridium</taxon>
    </lineage>
</organism>
<dbReference type="GO" id="GO:0005975">
    <property type="term" value="P:carbohydrate metabolic process"/>
    <property type="evidence" value="ECO:0007669"/>
    <property type="project" value="InterPro"/>
</dbReference>
<dbReference type="InterPro" id="IPR006047">
    <property type="entry name" value="GH13_cat_dom"/>
</dbReference>
<reference evidence="5 6" key="1">
    <citation type="submission" date="2019-10" db="EMBL/GenBank/DDBJ databases">
        <title>The Genome Sequence of Clostridium tarantellae Isolated from Fish Brain.</title>
        <authorList>
            <person name="Bano L."/>
            <person name="Kiel M."/>
            <person name="Sales G."/>
            <person name="Doxey A.C."/>
            <person name="Mansfield M.J."/>
            <person name="Schiavone M."/>
            <person name="Rossetto O."/>
            <person name="Pirazzini M."/>
            <person name="Dobrindt U."/>
            <person name="Montecucco C."/>
        </authorList>
    </citation>
    <scope>NUCLEOTIDE SEQUENCE [LARGE SCALE GENOMIC DNA]</scope>
    <source>
        <strain evidence="5 6">DSM 3997</strain>
    </source>
</reference>
<keyword evidence="6" id="KW-1185">Reference proteome</keyword>
<dbReference type="SMART" id="SM00642">
    <property type="entry name" value="Aamy"/>
    <property type="match status" value="1"/>
</dbReference>
<keyword evidence="2 5" id="KW-0378">Hydrolase</keyword>
<dbReference type="InterPro" id="IPR017853">
    <property type="entry name" value="GH"/>
</dbReference>
<dbReference type="InterPro" id="IPR004185">
    <property type="entry name" value="Glyco_hydro_13_lg-like_dom"/>
</dbReference>
<dbReference type="SUPFAM" id="SSF51011">
    <property type="entry name" value="Glycosyl hydrolase domain"/>
    <property type="match status" value="1"/>
</dbReference>
<dbReference type="InterPro" id="IPR013780">
    <property type="entry name" value="Glyco_hydro_b"/>
</dbReference>
<accession>A0A6I1MIW3</accession>
<dbReference type="CDD" id="cd02857">
    <property type="entry name" value="E_set_CDase_PDE_N"/>
    <property type="match status" value="1"/>
</dbReference>
<protein>
    <submittedName>
        <fullName evidence="5">Glycoside hydrolase family 13 protein</fullName>
    </submittedName>
</protein>
<evidence type="ECO:0000259" key="4">
    <source>
        <dbReference type="SMART" id="SM00642"/>
    </source>
</evidence>
<dbReference type="Gene3D" id="3.90.400.10">
    <property type="entry name" value="Oligo-1,6-glucosidase, Domain 2"/>
    <property type="match status" value="1"/>
</dbReference>
<dbReference type="EMBL" id="WHJC01000057">
    <property type="protein sequence ID" value="MPQ43315.1"/>
    <property type="molecule type" value="Genomic_DNA"/>
</dbReference>
<dbReference type="Gene3D" id="2.60.40.10">
    <property type="entry name" value="Immunoglobulins"/>
    <property type="match status" value="1"/>
</dbReference>
<dbReference type="RefSeq" id="WP_152888731.1">
    <property type="nucleotide sequence ID" value="NZ_WHJC01000057.1"/>
</dbReference>
<gene>
    <name evidence="5" type="ORF">GBZ86_06035</name>
</gene>
<comment type="caution">
    <text evidence="5">The sequence shown here is derived from an EMBL/GenBank/DDBJ whole genome shotgun (WGS) entry which is preliminary data.</text>
</comment>
<dbReference type="Gene3D" id="2.60.40.1180">
    <property type="entry name" value="Golgi alpha-mannosidase II"/>
    <property type="match status" value="1"/>
</dbReference>
<dbReference type="Pfam" id="PF00128">
    <property type="entry name" value="Alpha-amylase"/>
    <property type="match status" value="1"/>
</dbReference>
<dbReference type="GO" id="GO:0004553">
    <property type="term" value="F:hydrolase activity, hydrolyzing O-glycosyl compounds"/>
    <property type="evidence" value="ECO:0007669"/>
    <property type="project" value="InterPro"/>
</dbReference>
<evidence type="ECO:0000313" key="5">
    <source>
        <dbReference type="EMBL" id="MPQ43315.1"/>
    </source>
</evidence>
<dbReference type="AlphaFoldDB" id="A0A6I1MIW3"/>
<dbReference type="InterPro" id="IPR045857">
    <property type="entry name" value="O16G_dom_2"/>
</dbReference>
<keyword evidence="3" id="KW-0326">Glycosidase</keyword>